<feature type="transmembrane region" description="Helical" evidence="1">
    <location>
        <begin position="114"/>
        <end position="137"/>
    </location>
</feature>
<feature type="transmembrane region" description="Helical" evidence="1">
    <location>
        <begin position="45"/>
        <end position="65"/>
    </location>
</feature>
<dbReference type="KEGG" id="simp:C6571_11825"/>
<sequence length="146" mass="15698">MFIGIAVYLAPLEPGILRLQFSFTASSFQGVLEQWQAHGIALYRAHFSADFVLLVLYGAFGFAYGRQCAAARAMHRRLAWLVVWSLPVAALADAGENALHLLLTDGRPAAASTLYALAALAATAKWLAILAFGAASLGARRRVRPL</sequence>
<dbReference type="Proteomes" id="UP000239326">
    <property type="component" value="Chromosome"/>
</dbReference>
<dbReference type="AlphaFoldDB" id="A0A2S0N173"/>
<evidence type="ECO:0000256" key="1">
    <source>
        <dbReference type="SAM" id="Phobius"/>
    </source>
</evidence>
<keyword evidence="1" id="KW-1133">Transmembrane helix</keyword>
<evidence type="ECO:0000313" key="2">
    <source>
        <dbReference type="EMBL" id="AVO41876.1"/>
    </source>
</evidence>
<organism evidence="2 3">
    <name type="scientific">Simplicispira suum</name>
    <dbReference type="NCBI Taxonomy" id="2109915"/>
    <lineage>
        <taxon>Bacteria</taxon>
        <taxon>Pseudomonadati</taxon>
        <taxon>Pseudomonadota</taxon>
        <taxon>Betaproteobacteria</taxon>
        <taxon>Burkholderiales</taxon>
        <taxon>Comamonadaceae</taxon>
        <taxon>Simplicispira</taxon>
    </lineage>
</organism>
<reference evidence="2 3" key="1">
    <citation type="submission" date="2018-03" db="EMBL/GenBank/DDBJ databases">
        <title>Genome sequencing of Simplicispira sp.</title>
        <authorList>
            <person name="Kim S.-J."/>
            <person name="Heo J."/>
            <person name="Kwon S.-W."/>
        </authorList>
    </citation>
    <scope>NUCLEOTIDE SEQUENCE [LARGE SCALE GENOMIC DNA]</scope>
    <source>
        <strain evidence="2 3">SC1-8</strain>
    </source>
</reference>
<protein>
    <recommendedName>
        <fullName evidence="4">DUF2569 domain-containing protein</fullName>
    </recommendedName>
</protein>
<keyword evidence="3" id="KW-1185">Reference proteome</keyword>
<keyword evidence="1" id="KW-0472">Membrane</keyword>
<dbReference type="EMBL" id="CP027669">
    <property type="protein sequence ID" value="AVO41876.1"/>
    <property type="molecule type" value="Genomic_DNA"/>
</dbReference>
<evidence type="ECO:0008006" key="4">
    <source>
        <dbReference type="Google" id="ProtNLM"/>
    </source>
</evidence>
<accession>A0A2S0N173</accession>
<gene>
    <name evidence="2" type="ORF">C6571_11825</name>
</gene>
<keyword evidence="1" id="KW-0812">Transmembrane</keyword>
<feature type="transmembrane region" description="Helical" evidence="1">
    <location>
        <begin position="77"/>
        <end position="94"/>
    </location>
</feature>
<evidence type="ECO:0000313" key="3">
    <source>
        <dbReference type="Proteomes" id="UP000239326"/>
    </source>
</evidence>
<proteinExistence type="predicted"/>
<name>A0A2S0N173_9BURK</name>